<evidence type="ECO:0000313" key="2">
    <source>
        <dbReference type="Proteomes" id="UP000887572"/>
    </source>
</evidence>
<organism evidence="2 3">
    <name type="scientific">Globodera rostochiensis</name>
    <name type="common">Golden nematode worm</name>
    <name type="synonym">Heterodera rostochiensis</name>
    <dbReference type="NCBI Taxonomy" id="31243"/>
    <lineage>
        <taxon>Eukaryota</taxon>
        <taxon>Metazoa</taxon>
        <taxon>Ecdysozoa</taxon>
        <taxon>Nematoda</taxon>
        <taxon>Chromadorea</taxon>
        <taxon>Rhabditida</taxon>
        <taxon>Tylenchina</taxon>
        <taxon>Tylenchomorpha</taxon>
        <taxon>Tylenchoidea</taxon>
        <taxon>Heteroderidae</taxon>
        <taxon>Heteroderinae</taxon>
        <taxon>Globodera</taxon>
    </lineage>
</organism>
<accession>A0A914HZY8</accession>
<name>A0A914HZY8_GLORO</name>
<dbReference type="InterPro" id="IPR016155">
    <property type="entry name" value="Mopterin_synth/thiamin_S_b"/>
</dbReference>
<evidence type="ECO:0000256" key="1">
    <source>
        <dbReference type="ARBA" id="ARBA00022741"/>
    </source>
</evidence>
<dbReference type="AlphaFoldDB" id="A0A914HZY8"/>
<keyword evidence="1" id="KW-0547">Nucleotide-binding</keyword>
<dbReference type="Gene3D" id="3.10.20.30">
    <property type="match status" value="1"/>
</dbReference>
<dbReference type="InterPro" id="IPR003749">
    <property type="entry name" value="ThiS/MoaD-like"/>
</dbReference>
<dbReference type="PANTHER" id="PTHR33359:SF1">
    <property type="entry name" value="MOLYBDOPTERIN SYNTHASE SULFUR CARRIER SUBUNIT"/>
    <property type="match status" value="1"/>
</dbReference>
<dbReference type="GO" id="GO:1990133">
    <property type="term" value="C:molybdopterin adenylyltransferase complex"/>
    <property type="evidence" value="ECO:0007669"/>
    <property type="project" value="TreeGrafter"/>
</dbReference>
<dbReference type="PANTHER" id="PTHR33359">
    <property type="entry name" value="MOLYBDOPTERIN SYNTHASE SULFUR CARRIER SUBUNIT"/>
    <property type="match status" value="1"/>
</dbReference>
<evidence type="ECO:0000313" key="3">
    <source>
        <dbReference type="WBParaSite" id="Gr19_v10_g6217.t1"/>
    </source>
</evidence>
<dbReference type="Proteomes" id="UP000887572">
    <property type="component" value="Unplaced"/>
</dbReference>
<keyword evidence="2" id="KW-1185">Reference proteome</keyword>
<dbReference type="Pfam" id="PF02597">
    <property type="entry name" value="ThiS"/>
    <property type="match status" value="1"/>
</dbReference>
<dbReference type="CDD" id="cd00754">
    <property type="entry name" value="Ubl_MoaD"/>
    <property type="match status" value="1"/>
</dbReference>
<dbReference type="InterPro" id="IPR044672">
    <property type="entry name" value="MOCS2A"/>
</dbReference>
<dbReference type="GO" id="GO:0006777">
    <property type="term" value="P:Mo-molybdopterin cofactor biosynthetic process"/>
    <property type="evidence" value="ECO:0007669"/>
    <property type="project" value="InterPro"/>
</dbReference>
<dbReference type="SUPFAM" id="SSF54285">
    <property type="entry name" value="MoaD/ThiS"/>
    <property type="match status" value="1"/>
</dbReference>
<proteinExistence type="predicted"/>
<dbReference type="WBParaSite" id="Gr19_v10_g6217.t1">
    <property type="protein sequence ID" value="Gr19_v10_g6217.t1"/>
    <property type="gene ID" value="Gr19_v10_g6217"/>
</dbReference>
<sequence>MDTIEVRILLFGKAREVAECHEIRRHLPKTLTSAELYDHIFEKTIRDSCILALDQRYCFERTAAGETETIILEANSEIAVIPPISGG</sequence>
<dbReference type="InterPro" id="IPR012675">
    <property type="entry name" value="Beta-grasp_dom_sf"/>
</dbReference>
<dbReference type="GO" id="GO:0000166">
    <property type="term" value="F:nucleotide binding"/>
    <property type="evidence" value="ECO:0007669"/>
    <property type="project" value="UniProtKB-KW"/>
</dbReference>
<reference evidence="3" key="1">
    <citation type="submission" date="2022-11" db="UniProtKB">
        <authorList>
            <consortium name="WormBaseParasite"/>
        </authorList>
    </citation>
    <scope>IDENTIFICATION</scope>
</reference>
<protein>
    <submittedName>
        <fullName evidence="3">Molybdopterin synthase sulfur carrier subunit</fullName>
    </submittedName>
</protein>